<dbReference type="RefSeq" id="WP_072745166.1">
    <property type="nucleotide sequence ID" value="NZ_FQXR01000017.1"/>
</dbReference>
<evidence type="ECO:0000313" key="5">
    <source>
        <dbReference type="EMBL" id="SHI16882.1"/>
    </source>
</evidence>
<keyword evidence="1" id="KW-0472">Membrane</keyword>
<evidence type="ECO:0000313" key="6">
    <source>
        <dbReference type="Proteomes" id="UP000184389"/>
    </source>
</evidence>
<dbReference type="InterPro" id="IPR048389">
    <property type="entry name" value="YciQ-like_C"/>
</dbReference>
<evidence type="ECO:0000259" key="3">
    <source>
        <dbReference type="Pfam" id="PF09972"/>
    </source>
</evidence>
<dbReference type="InterPro" id="IPR018702">
    <property type="entry name" value="DUF2207"/>
</dbReference>
<gene>
    <name evidence="5" type="ORF">SAMN02745180_02540</name>
</gene>
<feature type="domain" description="DUF2207" evidence="3">
    <location>
        <begin position="36"/>
        <end position="217"/>
    </location>
</feature>
<dbReference type="STRING" id="1123281.SAMN02745180_02540"/>
<keyword evidence="6" id="KW-1185">Reference proteome</keyword>
<feature type="transmembrane region" description="Helical" evidence="1">
    <location>
        <begin position="426"/>
        <end position="447"/>
    </location>
</feature>
<organism evidence="5 6">
    <name type="scientific">Sporanaerobacter acetigenes DSM 13106</name>
    <dbReference type="NCBI Taxonomy" id="1123281"/>
    <lineage>
        <taxon>Bacteria</taxon>
        <taxon>Bacillati</taxon>
        <taxon>Bacillota</taxon>
        <taxon>Tissierellia</taxon>
        <taxon>Tissierellales</taxon>
        <taxon>Sporanaerobacteraceae</taxon>
        <taxon>Sporanaerobacter</taxon>
    </lineage>
</organism>
<sequence>MKKRYILMLFLALIVFSSLPLEASADGDLAVNRWLVESKLLENGDLYVEEDITYNFSGEFNGIYREISLKGTGGIENTQISEIIGEKEVAYTKTKNGENGDKKIFEILGGENGKVIKIYCPSEDEEKTFRIKYTIKDVAILYNDTGELYYKFLGAENSTPIDYFSVNIKLPQNINDKVKIFAHGPLNGNIDFVGKDIVHMEVENVPSNTFIESRILFPTNFIPNSHNLINKNSYNEIINAEKKLQKDIIAENAKRKNRENTFNYISIILGGINTILLALAMTSLRREVNIYEKVKSSPIPDDCTPAVASYLFSYSVNSNSIIATVLDLSRKGYLQIEDGGKYKKKINNIIITKTKNEDGNLLAHERYFMNWIFDHIGTGDKVETRQIEDYAQKYYGDFWKEYRQWTTKVKEDAIDKNYFDDKGKTWGIFTLILSIVFMTLAIVSLTFGSSYGLFPLFVSIFGIVYSTILFFRRSDLGYSEYKKWEAFMKYMKENRSDLDKDIFEYPLDISLIYALVLGIDRKILNKYKIQAQSCYDINNTNSWIYWYFLTSSSRNNTFDQSINRAFGIVSSSTGSGGNFGSGGGFSGGGGGGAGGGGTGGF</sequence>
<feature type="signal peptide" evidence="2">
    <location>
        <begin position="1"/>
        <end position="23"/>
    </location>
</feature>
<dbReference type="Pfam" id="PF09972">
    <property type="entry name" value="DUF2207"/>
    <property type="match status" value="1"/>
</dbReference>
<feature type="transmembrane region" description="Helical" evidence="1">
    <location>
        <begin position="264"/>
        <end position="284"/>
    </location>
</feature>
<dbReference type="EMBL" id="FQXR01000017">
    <property type="protein sequence ID" value="SHI16882.1"/>
    <property type="molecule type" value="Genomic_DNA"/>
</dbReference>
<feature type="transmembrane region" description="Helical" evidence="1">
    <location>
        <begin position="453"/>
        <end position="471"/>
    </location>
</feature>
<feature type="domain" description="Predicted membrane protein YciQ-like C-terminal" evidence="4">
    <location>
        <begin position="299"/>
        <end position="524"/>
    </location>
</feature>
<evidence type="ECO:0000256" key="2">
    <source>
        <dbReference type="SAM" id="SignalP"/>
    </source>
</evidence>
<dbReference type="AlphaFoldDB" id="A0A1M5YXY1"/>
<evidence type="ECO:0000259" key="4">
    <source>
        <dbReference type="Pfam" id="PF20990"/>
    </source>
</evidence>
<name>A0A1M5YXY1_9FIRM</name>
<proteinExistence type="predicted"/>
<keyword evidence="1" id="KW-0812">Transmembrane</keyword>
<dbReference type="Pfam" id="PF20990">
    <property type="entry name" value="DUF2207_C"/>
    <property type="match status" value="1"/>
</dbReference>
<protein>
    <submittedName>
        <fullName evidence="5">Uncharacterized membrane protein</fullName>
    </submittedName>
</protein>
<dbReference type="OrthoDB" id="5507254at2"/>
<keyword evidence="1" id="KW-1133">Transmembrane helix</keyword>
<keyword evidence="2" id="KW-0732">Signal</keyword>
<dbReference type="Proteomes" id="UP000184389">
    <property type="component" value="Unassembled WGS sequence"/>
</dbReference>
<feature type="chain" id="PRO_5039433305" evidence="2">
    <location>
        <begin position="24"/>
        <end position="601"/>
    </location>
</feature>
<reference evidence="5 6" key="1">
    <citation type="submission" date="2016-11" db="EMBL/GenBank/DDBJ databases">
        <authorList>
            <person name="Jaros S."/>
            <person name="Januszkiewicz K."/>
            <person name="Wedrychowicz H."/>
        </authorList>
    </citation>
    <scope>NUCLEOTIDE SEQUENCE [LARGE SCALE GENOMIC DNA]</scope>
    <source>
        <strain evidence="5 6">DSM 13106</strain>
    </source>
</reference>
<accession>A0A1M5YXY1</accession>
<evidence type="ECO:0000256" key="1">
    <source>
        <dbReference type="SAM" id="Phobius"/>
    </source>
</evidence>